<organism evidence="1 2">
    <name type="scientific">Ajellomyces capsulatus</name>
    <name type="common">Darling's disease fungus</name>
    <name type="synonym">Histoplasma capsulatum</name>
    <dbReference type="NCBI Taxonomy" id="5037"/>
    <lineage>
        <taxon>Eukaryota</taxon>
        <taxon>Fungi</taxon>
        <taxon>Dikarya</taxon>
        <taxon>Ascomycota</taxon>
        <taxon>Pezizomycotina</taxon>
        <taxon>Eurotiomycetes</taxon>
        <taxon>Eurotiomycetidae</taxon>
        <taxon>Onygenales</taxon>
        <taxon>Ajellomycetaceae</taxon>
        <taxon>Histoplasma</taxon>
    </lineage>
</organism>
<proteinExistence type="predicted"/>
<accession>A0A8H7YJF5</accession>
<dbReference type="EMBL" id="JAEVHI010000005">
    <property type="protein sequence ID" value="KAG5290639.1"/>
    <property type="molecule type" value="Genomic_DNA"/>
</dbReference>
<dbReference type="Proteomes" id="UP000670092">
    <property type="component" value="Unassembled WGS sequence"/>
</dbReference>
<dbReference type="VEuPathDB" id="FungiDB:I7I52_07718"/>
<sequence>MYIASGYIWEPRSYFGPSRSPRTVGRKPKTYYYVGTKQGFPIGQDWPGLGTKKSRIELHGIDGVRSKNEKDWMYMPW</sequence>
<evidence type="ECO:0000313" key="1">
    <source>
        <dbReference type="EMBL" id="KAG5290639.1"/>
    </source>
</evidence>
<evidence type="ECO:0000313" key="2">
    <source>
        <dbReference type="Proteomes" id="UP000670092"/>
    </source>
</evidence>
<dbReference type="AlphaFoldDB" id="A0A8H7YJF5"/>
<comment type="caution">
    <text evidence="1">The sequence shown here is derived from an EMBL/GenBank/DDBJ whole genome shotgun (WGS) entry which is preliminary data.</text>
</comment>
<gene>
    <name evidence="1" type="ORF">I7I52_07718</name>
</gene>
<name>A0A8H7YJF5_AJECA</name>
<protein>
    <submittedName>
        <fullName evidence="1">Uncharacterized protein</fullName>
    </submittedName>
</protein>
<reference evidence="1 2" key="1">
    <citation type="submission" date="2021-01" db="EMBL/GenBank/DDBJ databases">
        <title>Chromosome-level genome assembly of a human fungal pathogen reveals clustering of transcriptionally co-regulated genes.</title>
        <authorList>
            <person name="Voorhies M."/>
            <person name="Cohen S."/>
            <person name="Shea T.P."/>
            <person name="Petrus S."/>
            <person name="Munoz J.F."/>
            <person name="Poplawski S."/>
            <person name="Goldman W.E."/>
            <person name="Michael T."/>
            <person name="Cuomo C.A."/>
            <person name="Sil A."/>
            <person name="Beyhan S."/>
        </authorList>
    </citation>
    <scope>NUCLEOTIDE SEQUENCE [LARGE SCALE GENOMIC DNA]</scope>
    <source>
        <strain evidence="1 2">G184AR</strain>
    </source>
</reference>